<comment type="caution">
    <text evidence="1">The sequence shown here is derived from an EMBL/GenBank/DDBJ whole genome shotgun (WGS) entry which is preliminary data.</text>
</comment>
<gene>
    <name evidence="1" type="ORF">QNI16_31770</name>
</gene>
<evidence type="ECO:0000313" key="2">
    <source>
        <dbReference type="Proteomes" id="UP001241110"/>
    </source>
</evidence>
<reference evidence="1" key="1">
    <citation type="submission" date="2023-05" db="EMBL/GenBank/DDBJ databases">
        <authorList>
            <person name="Zhang X."/>
        </authorList>
    </citation>
    <scope>NUCLEOTIDE SEQUENCE</scope>
    <source>
        <strain evidence="1">YF14B1</strain>
    </source>
</reference>
<dbReference type="EMBL" id="JASJOS010000018">
    <property type="protein sequence ID" value="MDJ1485120.1"/>
    <property type="molecule type" value="Genomic_DNA"/>
</dbReference>
<dbReference type="AlphaFoldDB" id="A0AAE3QX37"/>
<evidence type="ECO:0000313" key="1">
    <source>
        <dbReference type="EMBL" id="MDJ1485120.1"/>
    </source>
</evidence>
<sequence length="154" mass="18504">MEFISYPDLCVLLHETFPRYPLDRLNRYDITPATFEKIAELYNLPLPYKELPELLAFEEDTEKLYTKLFGETSVKDGKLIIITDEFIKEKKFAVMGSSYLHTFIHDYYSETYGMSLFQPLDVVFWYVDQKLLLLVHHEGYYAWLSYNWCKRNIR</sequence>
<name>A0AAE3QX37_9BACT</name>
<dbReference type="RefSeq" id="WP_313987233.1">
    <property type="nucleotide sequence ID" value="NZ_JASJOS010000018.1"/>
</dbReference>
<organism evidence="1 2">
    <name type="scientific">Xanthocytophaga flava</name>
    <dbReference type="NCBI Taxonomy" id="3048013"/>
    <lineage>
        <taxon>Bacteria</taxon>
        <taxon>Pseudomonadati</taxon>
        <taxon>Bacteroidota</taxon>
        <taxon>Cytophagia</taxon>
        <taxon>Cytophagales</taxon>
        <taxon>Rhodocytophagaceae</taxon>
        <taxon>Xanthocytophaga</taxon>
    </lineage>
</organism>
<proteinExistence type="predicted"/>
<dbReference type="Proteomes" id="UP001241110">
    <property type="component" value="Unassembled WGS sequence"/>
</dbReference>
<protein>
    <submittedName>
        <fullName evidence="1">Uncharacterized protein</fullName>
    </submittedName>
</protein>
<accession>A0AAE3QX37</accession>